<dbReference type="RefSeq" id="WP_014201268.1">
    <property type="nucleotide sequence ID" value="NC_016599.1"/>
</dbReference>
<accession>G8R2V2</accession>
<dbReference type="HOGENOM" id="CLU_1625433_0_0_10"/>
<dbReference type="Proteomes" id="UP000005631">
    <property type="component" value="Chromosome"/>
</dbReference>
<evidence type="ECO:0000313" key="1">
    <source>
        <dbReference type="EMBL" id="AEV31907.1"/>
    </source>
</evidence>
<gene>
    <name evidence="1" type="ordered locus">Oweho_0896</name>
</gene>
<evidence type="ECO:0000313" key="2">
    <source>
        <dbReference type="Proteomes" id="UP000005631"/>
    </source>
</evidence>
<dbReference type="EMBL" id="CP003156">
    <property type="protein sequence ID" value="AEV31907.1"/>
    <property type="molecule type" value="Genomic_DNA"/>
</dbReference>
<dbReference type="KEGG" id="oho:Oweho_0896"/>
<protein>
    <submittedName>
        <fullName evidence="1">Uncharacterized protein</fullName>
    </submittedName>
</protein>
<dbReference type="STRING" id="926562.Oweho_0896"/>
<keyword evidence="2" id="KW-1185">Reference proteome</keyword>
<organism evidence="1 2">
    <name type="scientific">Owenweeksia hongkongensis (strain DSM 17368 / CIP 108786 / JCM 12287 / NRRL B-23963 / UST20020801)</name>
    <dbReference type="NCBI Taxonomy" id="926562"/>
    <lineage>
        <taxon>Bacteria</taxon>
        <taxon>Pseudomonadati</taxon>
        <taxon>Bacteroidota</taxon>
        <taxon>Flavobacteriia</taxon>
        <taxon>Flavobacteriales</taxon>
        <taxon>Owenweeksiaceae</taxon>
        <taxon>Owenweeksia</taxon>
    </lineage>
</organism>
<proteinExistence type="predicted"/>
<name>G8R2V2_OWEHD</name>
<reference evidence="1 2" key="1">
    <citation type="journal article" date="2012" name="Stand. Genomic Sci.">
        <title>Genome sequence of the orange-pigmented seawater bacterium Owenweeksia hongkongensis type strain (UST20020801(T)).</title>
        <authorList>
            <person name="Riedel T."/>
            <person name="Held B."/>
            <person name="Nolan M."/>
            <person name="Lucas S."/>
            <person name="Lapidus A."/>
            <person name="Tice H."/>
            <person name="Del Rio T.G."/>
            <person name="Cheng J.F."/>
            <person name="Han C."/>
            <person name="Tapia R."/>
            <person name="Goodwin L.A."/>
            <person name="Pitluck S."/>
            <person name="Liolios K."/>
            <person name="Mavromatis K."/>
            <person name="Pagani I."/>
            <person name="Ivanova N."/>
            <person name="Mikhailova N."/>
            <person name="Pati A."/>
            <person name="Chen A."/>
            <person name="Palaniappan K."/>
            <person name="Rohde M."/>
            <person name="Tindall B.J."/>
            <person name="Detter J.C."/>
            <person name="Goker M."/>
            <person name="Woyke T."/>
            <person name="Bristow J."/>
            <person name="Eisen J.A."/>
            <person name="Markowitz V."/>
            <person name="Hugenholtz P."/>
            <person name="Klenk H.P."/>
            <person name="Kyrpides N.C."/>
        </authorList>
    </citation>
    <scope>NUCLEOTIDE SEQUENCE</scope>
    <source>
        <strain evidence="2">DSM 17368 / JCM 12287 / NRRL B-23963</strain>
    </source>
</reference>
<dbReference type="AlphaFoldDB" id="G8R2V2"/>
<sequence length="163" mass="18023">MRIFFTMIFALGVIGLSAQKYLYIKKGNEFPKERIGLNERVTFKTSESTKFTKGILNDVTLTAITVNGKTYELTDVVAFRTHNEIMTVTGTALAGGALLFTTLGLINRATSSYEGGLTNGQWITAASFFGGGLLLRWAGKRTFKTEKGWHWEVIDLNQSLGIE</sequence>